<dbReference type="Proteomes" id="UP000624183">
    <property type="component" value="Unassembled WGS sequence"/>
</dbReference>
<accession>A0ABQ3CBJ9</accession>
<name>A0ABQ3CBJ9_9ACTN</name>
<organism evidence="2 3">
    <name type="scientific">Streptomyces rubiginosohelvolus</name>
    <dbReference type="NCBI Taxonomy" id="67362"/>
    <lineage>
        <taxon>Bacteria</taxon>
        <taxon>Bacillati</taxon>
        <taxon>Actinomycetota</taxon>
        <taxon>Actinomycetes</taxon>
        <taxon>Kitasatosporales</taxon>
        <taxon>Streptomycetaceae</taxon>
        <taxon>Streptomyces</taxon>
    </lineage>
</organism>
<sequence length="135" mass="14648">MSWVSETSSPNERNPKTSRRAVTVSSGRSPAACSAKVARVRRPSMRGCAALRRAHHLPHRTHRTYRQPVGAADTVPVPEPEAAVPEISKICVSNVCERRIAGHTDLRNEVPATFGAGTFPVGCNEAVVKRRRASV</sequence>
<reference evidence="3" key="1">
    <citation type="journal article" date="2019" name="Int. J. Syst. Evol. Microbiol.">
        <title>The Global Catalogue of Microorganisms (GCM) 10K type strain sequencing project: providing services to taxonomists for standard genome sequencing and annotation.</title>
        <authorList>
            <consortium name="The Broad Institute Genomics Platform"/>
            <consortium name="The Broad Institute Genome Sequencing Center for Infectious Disease"/>
            <person name="Wu L."/>
            <person name="Ma J."/>
        </authorList>
    </citation>
    <scope>NUCLEOTIDE SEQUENCE [LARGE SCALE GENOMIC DNA]</scope>
    <source>
        <strain evidence="3">JCM 4602</strain>
    </source>
</reference>
<protein>
    <submittedName>
        <fullName evidence="2">Uncharacterized protein</fullName>
    </submittedName>
</protein>
<dbReference type="EMBL" id="BMUW01000021">
    <property type="protein sequence ID" value="GGZ80084.1"/>
    <property type="molecule type" value="Genomic_DNA"/>
</dbReference>
<feature type="region of interest" description="Disordered" evidence="1">
    <location>
        <begin position="1"/>
        <end position="28"/>
    </location>
</feature>
<evidence type="ECO:0000313" key="2">
    <source>
        <dbReference type="EMBL" id="GGZ80084.1"/>
    </source>
</evidence>
<proteinExistence type="predicted"/>
<gene>
    <name evidence="2" type="ORF">GCM10010328_63290</name>
</gene>
<evidence type="ECO:0000256" key="1">
    <source>
        <dbReference type="SAM" id="MobiDB-lite"/>
    </source>
</evidence>
<keyword evidence="3" id="KW-1185">Reference proteome</keyword>
<evidence type="ECO:0000313" key="3">
    <source>
        <dbReference type="Proteomes" id="UP000624183"/>
    </source>
</evidence>
<feature type="compositionally biased region" description="Polar residues" evidence="1">
    <location>
        <begin position="1"/>
        <end position="12"/>
    </location>
</feature>
<comment type="caution">
    <text evidence="2">The sequence shown here is derived from an EMBL/GenBank/DDBJ whole genome shotgun (WGS) entry which is preliminary data.</text>
</comment>
<feature type="region of interest" description="Disordered" evidence="1">
    <location>
        <begin position="56"/>
        <end position="77"/>
    </location>
</feature>
<feature type="compositionally biased region" description="Basic residues" evidence="1">
    <location>
        <begin position="56"/>
        <end position="65"/>
    </location>
</feature>